<gene>
    <name evidence="1" type="ORF">E8M01_01135</name>
</gene>
<dbReference type="AlphaFoldDB" id="A0A4D7B0K9"/>
<dbReference type="KEGG" id="pstg:E8M01_01135"/>
<evidence type="ECO:0000313" key="1">
    <source>
        <dbReference type="EMBL" id="QCI62966.1"/>
    </source>
</evidence>
<proteinExistence type="predicted"/>
<dbReference type="Proteomes" id="UP000298781">
    <property type="component" value="Chromosome"/>
</dbReference>
<reference evidence="1 2" key="1">
    <citation type="submission" date="2019-04" db="EMBL/GenBank/DDBJ databases">
        <title>Phreatobacter aquaticus sp. nov.</title>
        <authorList>
            <person name="Choi A."/>
        </authorList>
    </citation>
    <scope>NUCLEOTIDE SEQUENCE [LARGE SCALE GENOMIC DNA]</scope>
    <source>
        <strain evidence="1 2">KCTC 52518</strain>
    </source>
</reference>
<name>A0A4D7B0K9_9HYPH</name>
<keyword evidence="2" id="KW-1185">Reference proteome</keyword>
<protein>
    <submittedName>
        <fullName evidence="1">Uncharacterized protein</fullName>
    </submittedName>
</protein>
<accession>A0A4D7B0K9</accession>
<organism evidence="1 2">
    <name type="scientific">Phreatobacter stygius</name>
    <dbReference type="NCBI Taxonomy" id="1940610"/>
    <lineage>
        <taxon>Bacteria</taxon>
        <taxon>Pseudomonadati</taxon>
        <taxon>Pseudomonadota</taxon>
        <taxon>Alphaproteobacteria</taxon>
        <taxon>Hyphomicrobiales</taxon>
        <taxon>Phreatobacteraceae</taxon>
        <taxon>Phreatobacter</taxon>
    </lineage>
</organism>
<evidence type="ECO:0000313" key="2">
    <source>
        <dbReference type="Proteomes" id="UP000298781"/>
    </source>
</evidence>
<dbReference type="OrthoDB" id="8478544at2"/>
<dbReference type="EMBL" id="CP039690">
    <property type="protein sequence ID" value="QCI62966.1"/>
    <property type="molecule type" value="Genomic_DNA"/>
</dbReference>
<sequence>MKKLGLILVAFVIGFGGLIGKRYYDWATKSESPFDEVGIELNRYMPAPIQAWGCEQLRLRFEGKTMPPWGCNDAANPRQWRRS</sequence>
<dbReference type="RefSeq" id="WP_136958429.1">
    <property type="nucleotide sequence ID" value="NZ_CP039690.1"/>
</dbReference>